<protein>
    <submittedName>
        <fullName evidence="1">DUF2993 domain-containing protein</fullName>
    </submittedName>
</protein>
<dbReference type="InterPro" id="IPR021373">
    <property type="entry name" value="DUF2993"/>
</dbReference>
<evidence type="ECO:0000313" key="2">
    <source>
        <dbReference type="Proteomes" id="UP001464891"/>
    </source>
</evidence>
<sequence length="252" mass="28074">MSEEPRLEEQVLAQVVEAGLASQLDAADAIAVDVRTDLGKIVQGQAKQVSVTGQGLVVQPDVRVQELEVHTQGVAINPLSALFGKLKLDHPVDTTVRVVLTEVDLNQTLNSDALKQYLSPWDLNVDGQMVTVELQPPMEIQLLSGGKIQFMANVVRNENGQEQRTRFSAVIYPRTEERPVLLEEFRCHPGQGLPFGLTFAFFKKMKELMELPYLKWEDMVVRVHQLEIQEGSLVLQLEAHVGQIPSFGNDVV</sequence>
<name>A0ABV0JCD2_9CYAN</name>
<dbReference type="Pfam" id="PF11209">
    <property type="entry name" value="LmeA"/>
    <property type="match status" value="1"/>
</dbReference>
<organism evidence="1 2">
    <name type="scientific">Trichocoleus desertorum GB2-A4</name>
    <dbReference type="NCBI Taxonomy" id="2933944"/>
    <lineage>
        <taxon>Bacteria</taxon>
        <taxon>Bacillati</taxon>
        <taxon>Cyanobacteriota</taxon>
        <taxon>Cyanophyceae</taxon>
        <taxon>Leptolyngbyales</taxon>
        <taxon>Trichocoleusaceae</taxon>
        <taxon>Trichocoleus</taxon>
    </lineage>
</organism>
<proteinExistence type="predicted"/>
<evidence type="ECO:0000313" key="1">
    <source>
        <dbReference type="EMBL" id="MEP0819449.1"/>
    </source>
</evidence>
<reference evidence="1 2" key="1">
    <citation type="submission" date="2022-04" db="EMBL/GenBank/DDBJ databases">
        <title>Positive selection, recombination, and allopatry shape intraspecific diversity of widespread and dominant cyanobacteria.</title>
        <authorList>
            <person name="Wei J."/>
            <person name="Shu W."/>
            <person name="Hu C."/>
        </authorList>
    </citation>
    <scope>NUCLEOTIDE SEQUENCE [LARGE SCALE GENOMIC DNA]</scope>
    <source>
        <strain evidence="1 2">GB2-A4</strain>
    </source>
</reference>
<dbReference type="EMBL" id="JAMPKM010000014">
    <property type="protein sequence ID" value="MEP0819449.1"/>
    <property type="molecule type" value="Genomic_DNA"/>
</dbReference>
<keyword evidence="2" id="KW-1185">Reference proteome</keyword>
<dbReference type="RefSeq" id="WP_190440197.1">
    <property type="nucleotide sequence ID" value="NZ_JAMPKM010000014.1"/>
</dbReference>
<accession>A0ABV0JCD2</accession>
<gene>
    <name evidence="1" type="ORF">NC998_20315</name>
</gene>
<dbReference type="Proteomes" id="UP001464891">
    <property type="component" value="Unassembled WGS sequence"/>
</dbReference>
<comment type="caution">
    <text evidence="1">The sequence shown here is derived from an EMBL/GenBank/DDBJ whole genome shotgun (WGS) entry which is preliminary data.</text>
</comment>